<feature type="compositionally biased region" description="Low complexity" evidence="4">
    <location>
        <begin position="1450"/>
        <end position="1463"/>
    </location>
</feature>
<feature type="region of interest" description="Disordered" evidence="4">
    <location>
        <begin position="669"/>
        <end position="731"/>
    </location>
</feature>
<feature type="region of interest" description="Disordered" evidence="4">
    <location>
        <begin position="530"/>
        <end position="621"/>
    </location>
</feature>
<dbReference type="GO" id="GO:0031430">
    <property type="term" value="C:M band"/>
    <property type="evidence" value="ECO:0007669"/>
    <property type="project" value="TreeGrafter"/>
</dbReference>
<dbReference type="SMART" id="SM00060">
    <property type="entry name" value="FN3"/>
    <property type="match status" value="2"/>
</dbReference>
<dbReference type="CDD" id="cd00063">
    <property type="entry name" value="FN3"/>
    <property type="match status" value="2"/>
</dbReference>
<keyword evidence="10" id="KW-1185">Reference proteome</keyword>
<dbReference type="InterPro" id="IPR013098">
    <property type="entry name" value="Ig_I-set"/>
</dbReference>
<evidence type="ECO:0000256" key="6">
    <source>
        <dbReference type="SAM" id="SignalP"/>
    </source>
</evidence>
<dbReference type="Pfam" id="PF07679">
    <property type="entry name" value="I-set"/>
    <property type="match status" value="2"/>
</dbReference>
<feature type="compositionally biased region" description="Polar residues" evidence="4">
    <location>
        <begin position="1326"/>
        <end position="1345"/>
    </location>
</feature>
<dbReference type="PRINTS" id="PR00014">
    <property type="entry name" value="FNTYPEIII"/>
</dbReference>
<feature type="region of interest" description="Disordered" evidence="4">
    <location>
        <begin position="1212"/>
        <end position="1523"/>
    </location>
</feature>
<keyword evidence="3" id="KW-0175">Coiled coil</keyword>
<organism evidence="9 10">
    <name type="scientific">Diabrotica balteata</name>
    <name type="common">Banded cucumber beetle</name>
    <dbReference type="NCBI Taxonomy" id="107213"/>
    <lineage>
        <taxon>Eukaryota</taxon>
        <taxon>Metazoa</taxon>
        <taxon>Ecdysozoa</taxon>
        <taxon>Arthropoda</taxon>
        <taxon>Hexapoda</taxon>
        <taxon>Insecta</taxon>
        <taxon>Pterygota</taxon>
        <taxon>Neoptera</taxon>
        <taxon>Endopterygota</taxon>
        <taxon>Coleoptera</taxon>
        <taxon>Polyphaga</taxon>
        <taxon>Cucujiformia</taxon>
        <taxon>Chrysomeloidea</taxon>
        <taxon>Chrysomelidae</taxon>
        <taxon>Galerucinae</taxon>
        <taxon>Diabroticina</taxon>
        <taxon>Diabroticites</taxon>
        <taxon>Diabrotica</taxon>
    </lineage>
</organism>
<evidence type="ECO:0000259" key="8">
    <source>
        <dbReference type="PROSITE" id="PS50853"/>
    </source>
</evidence>
<dbReference type="Gene3D" id="2.60.40.10">
    <property type="entry name" value="Immunoglobulins"/>
    <property type="match status" value="4"/>
</dbReference>
<feature type="compositionally biased region" description="Polar residues" evidence="4">
    <location>
        <begin position="1402"/>
        <end position="1411"/>
    </location>
</feature>
<sequence length="1648" mass="186653">MKCRFVICCCLLFMVGLSSENENQRNNPYSLESLVVISDEFPKEKVIEIANKHLQNDEEFKAAVNYLKSQEWRNLTETISKKPEWVTLKDYIKKFGVSIDTMVKHVDTYLQNVTVTNLVKDTPRNLTSFLLEAGDAIPPARPHAPGKPFLVAEAEQTPDLVTIRWTKPPSDGGSPISGYLVEHRRTGSPHWVRATPLLVQLNELTISGLEPGWRYQFRISAENAVGISDPSELSEPITVTLQRSAVTAPRITQELQDTNALENEKAEFVVHFLGQPPPKVCWYKDAFEIFSSRRIRILTENDRSVLTIHQCSLSDEGEIKCTATNRAGHVSTKCKLVVEAPPTVRLPRQYEDGLLFEMGELIRLKVSVAGHPTPLVFWSHNGESIKNDDNYEIEYVDSSSILKITEAKREDRGEYLVKAVNKLGEHTQSFLVTVTNKPSPPGRARVVMALGRSVTLSWNTPNDDGGCKIGNYIIEYYRLGWNVWLKAATSRQLTTMLGDLIEGSEYKFRIKAESPYGISEPSEESEIIFIPDTKRGIVEPPPRSRSQPRDIPETPVTPAARRKNKPRSTSSTRVEDDQKMIPTTVPLEQNAPPVRPMRTKIKSPTKTPEASPLPHRRDLNTVANKRELEAKLNKEIFSRADSTVTRDMAYGSPDIKIKKEVTTSNYLTSASSNISSSSGRSSRSPSPSPEKVSDHKVYKVKIEKPPRNDKNLSPSPKQLRKSRLSRDNSENLTGSSEFMLVLYPDENQKGQSDLDFEDSMPPPMSLSAPELGIEAPMFNPIKTSASSTELLHERAMNRLYEAAKAEEQELERRRKSIEMRGLNIEIPKIQINSKDRHDKLGKINLNWKEHSLKSYDDVKGDNIIETIDKSNLNPEEKREMMMKRQRSDSEEIEEQMFEEIRSKMSVKKQSSTEKRKINIAEVEKWADDYVSSTEDSSFEEDDDEIHKSDQKFSFYETDEEEETYHPRELKSMSFTKEEPFEILTKRKQPPSPDFVPKPILKKKELEETLSTSPTSSPKLKRSLSPIPPSLKPKDRHASLADKSHTLPLLQKTIPEEVTTSSRPRSISLTVDDVNEDDENNSTQRKRSFSLLPQDELLPVSEVKPNNTRKRSFSLLPQADLLPIVEDKPIIGRKRSFSLIPSDEPSTTIAPESIYNLNPPKMSFLMQTISAAATISGITAASIVIPDRLVEKQKDAEEAKVVVDHYSDIVRNYGSRRRSNASSKSNTSINKSQDSLQKSNDSLPRVEKSLENLTESKTTPTKPQSNLNKQGNAFSSTSSAESGYLSSPSQSALVANKDNATVDKTTSREGLAHKLDSVDHKSKLPASEQQSNIVSPTPGKSISRPFSPTPKEQMDRPFSPTRQPDRRISSTPEKEVNQSFSPTRDSNRPFSSTSDETVDRPFSPTTQANRISSKPEKQNNRPFSPNCEKQTPRPFSPTINKQEDTPYPDPSSSIEHSSRRVSASPARKQEKRKAASPYPKNRRTSPSPMRVNDHYTSEIPNKRKTSPSPMRSVRKTDPSPMRIRPPKLKEIMTQTSEGLGSMDENYPEFLRNQRQEELLAEAEVKVHHFVDYLTDLAMFSVACWFYLFSNELFAIPVLLVLAYRQLQVQFRQFQDKCIQFQDKCRQIPERLANKVPRWVLRLMRKTKPD</sequence>
<feature type="compositionally biased region" description="Basic and acidic residues" evidence="4">
    <location>
        <begin position="691"/>
        <end position="710"/>
    </location>
</feature>
<keyword evidence="6" id="KW-0732">Signal</keyword>
<keyword evidence="2" id="KW-0393">Immunoglobulin domain</keyword>
<feature type="region of interest" description="Disordered" evidence="4">
    <location>
        <begin position="930"/>
        <end position="1085"/>
    </location>
</feature>
<dbReference type="InterPro" id="IPR013783">
    <property type="entry name" value="Ig-like_fold"/>
</dbReference>
<evidence type="ECO:0008006" key="11">
    <source>
        <dbReference type="Google" id="ProtNLM"/>
    </source>
</evidence>
<feature type="transmembrane region" description="Helical" evidence="5">
    <location>
        <begin position="1583"/>
        <end position="1602"/>
    </location>
</feature>
<dbReference type="SUPFAM" id="SSF48726">
    <property type="entry name" value="Immunoglobulin"/>
    <property type="match status" value="2"/>
</dbReference>
<dbReference type="Pfam" id="PF00041">
    <property type="entry name" value="fn3"/>
    <property type="match status" value="2"/>
</dbReference>
<dbReference type="InterPro" id="IPR003599">
    <property type="entry name" value="Ig_sub"/>
</dbReference>
<dbReference type="InterPro" id="IPR036116">
    <property type="entry name" value="FN3_sf"/>
</dbReference>
<feature type="compositionally biased region" description="Polar residues" evidence="4">
    <location>
        <begin position="1232"/>
        <end position="1241"/>
    </location>
</feature>
<keyword evidence="5" id="KW-1133">Transmembrane helix</keyword>
<evidence type="ECO:0000256" key="1">
    <source>
        <dbReference type="ARBA" id="ARBA00022737"/>
    </source>
</evidence>
<proteinExistence type="predicted"/>
<dbReference type="SMART" id="SM00409">
    <property type="entry name" value="IG"/>
    <property type="match status" value="2"/>
</dbReference>
<dbReference type="FunFam" id="2.60.40.10:FF:000056">
    <property type="entry name" value="twitchin isoform X4"/>
    <property type="match status" value="1"/>
</dbReference>
<evidence type="ECO:0000259" key="7">
    <source>
        <dbReference type="PROSITE" id="PS50835"/>
    </source>
</evidence>
<keyword evidence="5" id="KW-0472">Membrane</keyword>
<feature type="coiled-coil region" evidence="3">
    <location>
        <begin position="793"/>
        <end position="825"/>
    </location>
</feature>
<feature type="compositionally biased region" description="Basic and acidic residues" evidence="4">
    <location>
        <begin position="963"/>
        <end position="979"/>
    </location>
</feature>
<dbReference type="InterPro" id="IPR003598">
    <property type="entry name" value="Ig_sub2"/>
</dbReference>
<dbReference type="PANTHER" id="PTHR13817">
    <property type="entry name" value="TITIN"/>
    <property type="match status" value="1"/>
</dbReference>
<dbReference type="PROSITE" id="PS50853">
    <property type="entry name" value="FN3"/>
    <property type="match status" value="2"/>
</dbReference>
<dbReference type="FunFam" id="2.60.40.10:FF:000031">
    <property type="entry name" value="Myosin-binding protein C, slow type"/>
    <property type="match status" value="1"/>
</dbReference>
<name>A0A9N9TCA4_DIABA</name>
<feature type="compositionally biased region" description="Polar residues" evidence="4">
    <location>
        <begin position="1057"/>
        <end position="1068"/>
    </location>
</feature>
<dbReference type="InterPro" id="IPR010629">
    <property type="entry name" value="Ins_allergen"/>
</dbReference>
<dbReference type="EMBL" id="OU898284">
    <property type="protein sequence ID" value="CAG9840252.1"/>
    <property type="molecule type" value="Genomic_DNA"/>
</dbReference>
<gene>
    <name evidence="9" type="ORF">DIABBA_LOCUS12909</name>
</gene>
<feature type="compositionally biased region" description="Low complexity" evidence="4">
    <location>
        <begin position="669"/>
        <end position="685"/>
    </location>
</feature>
<evidence type="ECO:0000256" key="4">
    <source>
        <dbReference type="SAM" id="MobiDB-lite"/>
    </source>
</evidence>
<feature type="compositionally biased region" description="Low complexity" evidence="4">
    <location>
        <begin position="1008"/>
        <end position="1017"/>
    </location>
</feature>
<feature type="compositionally biased region" description="Basic and acidic residues" evidence="4">
    <location>
        <begin position="1031"/>
        <end position="1044"/>
    </location>
</feature>
<keyword evidence="1" id="KW-0677">Repeat</keyword>
<feature type="compositionally biased region" description="Low complexity" evidence="4">
    <location>
        <begin position="1219"/>
        <end position="1231"/>
    </location>
</feature>
<dbReference type="InterPro" id="IPR050964">
    <property type="entry name" value="Striated_Muscle_Regulatory"/>
</dbReference>
<feature type="signal peptide" evidence="6">
    <location>
        <begin position="1"/>
        <end position="18"/>
    </location>
</feature>
<dbReference type="PANTHER" id="PTHR13817:SF167">
    <property type="entry name" value="MYOMESIN AND MYOSIN BINDING PROTEIN"/>
    <property type="match status" value="1"/>
</dbReference>
<dbReference type="PROSITE" id="PS50835">
    <property type="entry name" value="IG_LIKE"/>
    <property type="match status" value="2"/>
</dbReference>
<evidence type="ECO:0000313" key="9">
    <source>
        <dbReference type="EMBL" id="CAG9840252.1"/>
    </source>
</evidence>
<feature type="compositionally biased region" description="Polar residues" evidence="4">
    <location>
        <begin position="1376"/>
        <end position="1394"/>
    </location>
</feature>
<feature type="compositionally biased region" description="Polar residues" evidence="4">
    <location>
        <begin position="1419"/>
        <end position="1428"/>
    </location>
</feature>
<feature type="domain" description="Ig-like" evidence="7">
    <location>
        <begin position="341"/>
        <end position="435"/>
    </location>
</feature>
<evidence type="ECO:0000256" key="3">
    <source>
        <dbReference type="SAM" id="Coils"/>
    </source>
</evidence>
<feature type="chain" id="PRO_5040186703" description="Titin" evidence="6">
    <location>
        <begin position="19"/>
        <end position="1648"/>
    </location>
</feature>
<feature type="compositionally biased region" description="Basic and acidic residues" evidence="4">
    <location>
        <begin position="1304"/>
        <end position="1321"/>
    </location>
</feature>
<dbReference type="SMART" id="SM00408">
    <property type="entry name" value="IGc2"/>
    <property type="match status" value="2"/>
</dbReference>
<dbReference type="OrthoDB" id="6107607at2759"/>
<dbReference type="InterPro" id="IPR007110">
    <property type="entry name" value="Ig-like_dom"/>
</dbReference>
<feature type="domain" description="Fibronectin type-III" evidence="8">
    <location>
        <begin position="440"/>
        <end position="533"/>
    </location>
</feature>
<feature type="compositionally biased region" description="Polar residues" evidence="4">
    <location>
        <begin position="1250"/>
        <end position="1303"/>
    </location>
</feature>
<dbReference type="SUPFAM" id="SSF49265">
    <property type="entry name" value="Fibronectin type III"/>
    <property type="match status" value="2"/>
</dbReference>
<evidence type="ECO:0000256" key="5">
    <source>
        <dbReference type="SAM" id="Phobius"/>
    </source>
</evidence>
<dbReference type="InterPro" id="IPR003961">
    <property type="entry name" value="FN3_dom"/>
</dbReference>
<dbReference type="FunFam" id="2.60.40.10:FF:001806">
    <property type="entry name" value="Blast:Twitchin"/>
    <property type="match status" value="1"/>
</dbReference>
<evidence type="ECO:0000256" key="2">
    <source>
        <dbReference type="ARBA" id="ARBA00023319"/>
    </source>
</evidence>
<protein>
    <recommendedName>
        <fullName evidence="11">Titin</fullName>
    </recommendedName>
</protein>
<feature type="compositionally biased region" description="Basic and acidic residues" evidence="4">
    <location>
        <begin position="1362"/>
        <end position="1375"/>
    </location>
</feature>
<keyword evidence="5" id="KW-0812">Transmembrane</keyword>
<dbReference type="FunFam" id="2.60.40.10:FF:000612">
    <property type="entry name" value="palladin isoform X1"/>
    <property type="match status" value="1"/>
</dbReference>
<dbReference type="Proteomes" id="UP001153709">
    <property type="component" value="Chromosome 9"/>
</dbReference>
<feature type="domain" description="Ig-like" evidence="7">
    <location>
        <begin position="249"/>
        <end position="337"/>
    </location>
</feature>
<dbReference type="Pfam" id="PF06757">
    <property type="entry name" value="Ins_allergen_rp"/>
    <property type="match status" value="1"/>
</dbReference>
<reference evidence="9" key="1">
    <citation type="submission" date="2022-01" db="EMBL/GenBank/DDBJ databases">
        <authorList>
            <person name="King R."/>
        </authorList>
    </citation>
    <scope>NUCLEOTIDE SEQUENCE</scope>
</reference>
<feature type="domain" description="Fibronectin type-III" evidence="8">
    <location>
        <begin position="144"/>
        <end position="243"/>
    </location>
</feature>
<dbReference type="GO" id="GO:0045214">
    <property type="term" value="P:sarcomere organization"/>
    <property type="evidence" value="ECO:0007669"/>
    <property type="project" value="TreeGrafter"/>
</dbReference>
<dbReference type="InterPro" id="IPR036179">
    <property type="entry name" value="Ig-like_dom_sf"/>
</dbReference>
<accession>A0A9N9TCA4</accession>
<evidence type="ECO:0000313" key="10">
    <source>
        <dbReference type="Proteomes" id="UP001153709"/>
    </source>
</evidence>